<dbReference type="Gene3D" id="3.10.20.310">
    <property type="entry name" value="membrane protein fhac"/>
    <property type="match status" value="1"/>
</dbReference>
<evidence type="ECO:0000256" key="3">
    <source>
        <dbReference type="ARBA" id="ARBA00022519"/>
    </source>
</evidence>
<dbReference type="Proteomes" id="UP000093748">
    <property type="component" value="Unassembled WGS sequence"/>
</dbReference>
<feature type="region of interest" description="Disordered" evidence="10">
    <location>
        <begin position="294"/>
        <end position="313"/>
    </location>
</feature>
<proteinExistence type="inferred from homology"/>
<dbReference type="AlphaFoldDB" id="A0A1A5HXP8"/>
<dbReference type="GO" id="GO:0043093">
    <property type="term" value="P:FtsZ-dependent cytokinesis"/>
    <property type="evidence" value="ECO:0007669"/>
    <property type="project" value="UniProtKB-UniRule"/>
</dbReference>
<feature type="domain" description="POTRA" evidence="11">
    <location>
        <begin position="92"/>
        <end position="160"/>
    </location>
</feature>
<dbReference type="InterPro" id="IPR045335">
    <property type="entry name" value="FtsQ_C_sf"/>
</dbReference>
<evidence type="ECO:0000256" key="1">
    <source>
        <dbReference type="ARBA" id="ARBA00004370"/>
    </source>
</evidence>
<keyword evidence="8 9" id="KW-0131">Cell cycle</keyword>
<dbReference type="InterPro" id="IPR034746">
    <property type="entry name" value="POTRA"/>
</dbReference>
<dbReference type="OrthoDB" id="9783091at2"/>
<evidence type="ECO:0000256" key="4">
    <source>
        <dbReference type="ARBA" id="ARBA00022618"/>
    </source>
</evidence>
<name>A0A1A5HXP8_RHILI</name>
<comment type="caution">
    <text evidence="12">The sequence shown here is derived from an EMBL/GenBank/DDBJ whole genome shotgun (WGS) entry which is preliminary data.</text>
</comment>
<dbReference type="PROSITE" id="PS51779">
    <property type="entry name" value="POTRA"/>
    <property type="match status" value="1"/>
</dbReference>
<dbReference type="EMBL" id="LZTJ01000032">
    <property type="protein sequence ID" value="OBP71486.1"/>
    <property type="molecule type" value="Genomic_DNA"/>
</dbReference>
<comment type="function">
    <text evidence="9">Essential cell division protein.</text>
</comment>
<evidence type="ECO:0000256" key="8">
    <source>
        <dbReference type="ARBA" id="ARBA00023306"/>
    </source>
</evidence>
<dbReference type="Pfam" id="PF03799">
    <property type="entry name" value="FtsQ_DivIB_C"/>
    <property type="match status" value="1"/>
</dbReference>
<dbReference type="InterPro" id="IPR013685">
    <property type="entry name" value="POTRA_FtsQ_type"/>
</dbReference>
<keyword evidence="3 9" id="KW-0997">Cell inner membrane</keyword>
<dbReference type="Gene3D" id="3.40.50.11690">
    <property type="entry name" value="Cell division protein FtsQ/DivIB"/>
    <property type="match status" value="1"/>
</dbReference>
<evidence type="ECO:0000256" key="9">
    <source>
        <dbReference type="HAMAP-Rule" id="MF_00911"/>
    </source>
</evidence>
<dbReference type="RefSeq" id="WP_032930815.1">
    <property type="nucleotide sequence ID" value="NZ_LZTH01000046.1"/>
</dbReference>
<comment type="similarity">
    <text evidence="9">Belongs to the FtsQ/DivIB family. FtsQ subfamily.</text>
</comment>
<comment type="subcellular location">
    <subcellularLocation>
        <location evidence="9">Cell inner membrane</location>
        <topology evidence="9">Single-pass type II membrane protein</topology>
    </subcellularLocation>
    <subcellularLocation>
        <location evidence="1">Membrane</location>
    </subcellularLocation>
    <text evidence="9">Localizes to the division septum.</text>
</comment>
<protein>
    <recommendedName>
        <fullName evidence="9">Cell division protein FtsQ</fullName>
    </recommendedName>
</protein>
<evidence type="ECO:0000313" key="12">
    <source>
        <dbReference type="EMBL" id="OBP71486.1"/>
    </source>
</evidence>
<feature type="compositionally biased region" description="Basic and acidic residues" evidence="10">
    <location>
        <begin position="297"/>
        <end position="313"/>
    </location>
</feature>
<evidence type="ECO:0000256" key="5">
    <source>
        <dbReference type="ARBA" id="ARBA00022692"/>
    </source>
</evidence>
<dbReference type="GO" id="GO:0005886">
    <property type="term" value="C:plasma membrane"/>
    <property type="evidence" value="ECO:0007669"/>
    <property type="project" value="UniProtKB-SubCell"/>
</dbReference>
<accession>A0A1A5HXP8</accession>
<dbReference type="Pfam" id="PF08478">
    <property type="entry name" value="POTRA_1"/>
    <property type="match status" value="1"/>
</dbReference>
<evidence type="ECO:0000256" key="6">
    <source>
        <dbReference type="ARBA" id="ARBA00022989"/>
    </source>
</evidence>
<dbReference type="InterPro" id="IPR026579">
    <property type="entry name" value="FtsQ"/>
</dbReference>
<keyword evidence="7 9" id="KW-0472">Membrane</keyword>
<dbReference type="PANTHER" id="PTHR35851:SF1">
    <property type="entry name" value="CELL DIVISION PROTEIN FTSQ"/>
    <property type="match status" value="1"/>
</dbReference>
<reference evidence="13" key="1">
    <citation type="submission" date="2016-06" db="EMBL/GenBank/DDBJ databases">
        <title>NZP2037 Pacbio-Illumina hybrid assembly.</title>
        <authorList>
            <person name="Ramsay J.P."/>
        </authorList>
    </citation>
    <scope>NUCLEOTIDE SEQUENCE [LARGE SCALE GENOMIC DNA]</scope>
    <source>
        <strain evidence="13">R7ANS::ICEMlSym2042</strain>
    </source>
</reference>
<dbReference type="HAMAP" id="MF_00911">
    <property type="entry name" value="FtsQ_subfam"/>
    <property type="match status" value="1"/>
</dbReference>
<dbReference type="GeneID" id="66683343"/>
<evidence type="ECO:0000256" key="10">
    <source>
        <dbReference type="SAM" id="MobiDB-lite"/>
    </source>
</evidence>
<organism evidence="12 13">
    <name type="scientific">Rhizobium loti</name>
    <name type="common">Mesorhizobium loti</name>
    <dbReference type="NCBI Taxonomy" id="381"/>
    <lineage>
        <taxon>Bacteria</taxon>
        <taxon>Pseudomonadati</taxon>
        <taxon>Pseudomonadota</taxon>
        <taxon>Alphaproteobacteria</taxon>
        <taxon>Hyphomicrobiales</taxon>
        <taxon>Phyllobacteriaceae</taxon>
        <taxon>Mesorhizobium</taxon>
    </lineage>
</organism>
<keyword evidence="2 9" id="KW-1003">Cell membrane</keyword>
<keyword evidence="5 9" id="KW-0812">Transmembrane</keyword>
<dbReference type="InterPro" id="IPR005548">
    <property type="entry name" value="Cell_div_FtsQ/DivIB_C"/>
</dbReference>
<evidence type="ECO:0000313" key="13">
    <source>
        <dbReference type="Proteomes" id="UP000093748"/>
    </source>
</evidence>
<keyword evidence="6 9" id="KW-1133">Transmembrane helix</keyword>
<evidence type="ECO:0000259" key="11">
    <source>
        <dbReference type="PROSITE" id="PS51779"/>
    </source>
</evidence>
<gene>
    <name evidence="9" type="primary">ftsQ</name>
    <name evidence="12" type="ORF">BAE39_21240</name>
</gene>
<evidence type="ECO:0000256" key="2">
    <source>
        <dbReference type="ARBA" id="ARBA00022475"/>
    </source>
</evidence>
<dbReference type="GO" id="GO:0032153">
    <property type="term" value="C:cell division site"/>
    <property type="evidence" value="ECO:0007669"/>
    <property type="project" value="UniProtKB-UniRule"/>
</dbReference>
<evidence type="ECO:0000256" key="7">
    <source>
        <dbReference type="ARBA" id="ARBA00023136"/>
    </source>
</evidence>
<sequence length="313" mass="34111">MSALKWGQGKGKGAAGPSLFGLSLSSGHFVLPRMLRRPVRILARLGDGEFEAPRFSAAMMSAVLLASSGAYGAYLGGHADGIIQSITARTGFAVDQVKVVGNRQTSEIDILDRLELDGWTSLIGFDAEAARERISGLPWIEVAAVRKVYPHTLEVRVEEREAFALWQQGNDLSVIEKDGAVIAPFSGGKQVLLPLLIGEGAPAKAPDFLAKVEKYPDLATRVKGYIRVGDRRWDLKLDNGITVKLPEDEEDQALAQLVKMDKDKGLLSRDIAAVDMRLTDRLVVELTPEAATQREAALNEKPKTLKRKSETKI</sequence>
<keyword evidence="4 9" id="KW-0132">Cell division</keyword>
<dbReference type="GO" id="GO:0090529">
    <property type="term" value="P:cell septum assembly"/>
    <property type="evidence" value="ECO:0007669"/>
    <property type="project" value="InterPro"/>
</dbReference>
<dbReference type="PANTHER" id="PTHR35851">
    <property type="entry name" value="CELL DIVISION PROTEIN FTSQ"/>
    <property type="match status" value="1"/>
</dbReference>